<evidence type="ECO:0000313" key="1">
    <source>
        <dbReference type="EMBL" id="CEN53385.1"/>
    </source>
</evidence>
<evidence type="ECO:0000313" key="2">
    <source>
        <dbReference type="Proteomes" id="UP000038200"/>
    </source>
</evidence>
<accession>A0A0B7INH7</accession>
<dbReference type="AlphaFoldDB" id="A0A0B7INH7"/>
<dbReference type="Proteomes" id="UP000038200">
    <property type="component" value="Unassembled WGS sequence"/>
</dbReference>
<reference evidence="1 2" key="1">
    <citation type="submission" date="2015-01" db="EMBL/GenBank/DDBJ databases">
        <authorList>
            <person name="Xiang T."/>
            <person name="Song Y."/>
            <person name="Huang L."/>
            <person name="Wang B."/>
            <person name="Wu P."/>
        </authorList>
    </citation>
    <scope>NUCLEOTIDE SEQUENCE [LARGE SCALE GENOMIC DNA]</scope>
    <source>
        <strain evidence="1 2">CcD93</strain>
    </source>
</reference>
<dbReference type="RefSeq" id="WP_052461552.1">
    <property type="nucleotide sequence ID" value="NZ_CDOL01000230.1"/>
</dbReference>
<name>A0A0B7INH7_9FLAO</name>
<organism evidence="1 2">
    <name type="scientific">Capnocytophaga canis</name>
    <dbReference type="NCBI Taxonomy" id="1848903"/>
    <lineage>
        <taxon>Bacteria</taxon>
        <taxon>Pseudomonadati</taxon>
        <taxon>Bacteroidota</taxon>
        <taxon>Flavobacteriia</taxon>
        <taxon>Flavobacteriales</taxon>
        <taxon>Flavobacteriaceae</taxon>
        <taxon>Capnocytophaga</taxon>
    </lineage>
</organism>
<protein>
    <submittedName>
        <fullName evidence="1">Uncharacterized protein</fullName>
    </submittedName>
</protein>
<dbReference type="OrthoDB" id="1187827at2"/>
<dbReference type="EMBL" id="CDOL01000230">
    <property type="protein sequence ID" value="CEN53385.1"/>
    <property type="molecule type" value="Genomic_DNA"/>
</dbReference>
<gene>
    <name evidence="1" type="ORF">CCAND93_410012</name>
</gene>
<sequence>MIFLEKEKATEKDFFRYTVAVFTTAMPNVSEILNKEPNFISESGSKYWYTNEGVYRMADHWGDIKTCVWMLHRLPKKRVKHQNVLAFCKWENFGNINNYLLDEKYRGDYWGTEDTPVIPEDMRDECFLAFEFGEFYDTIIDFDNRIPIDEHPNHKSDFINIVENFDYCSTWDLCKFLNASRSFTKMNEFIGNRIDKYFTKDSTYKDLLPMLESLNSNSIHIEMELINYIGYPSHQYFRIQGDEVIFFDIDRYLDIETELYRLRLNDKKIFNEGKIKNLCYISAICEEYKDTKH</sequence>
<proteinExistence type="predicted"/>